<evidence type="ECO:0000313" key="3">
    <source>
        <dbReference type="Proteomes" id="UP000179807"/>
    </source>
</evidence>
<gene>
    <name evidence="2" type="ORF">TRFO_28753</name>
</gene>
<name>A0A1J4JY39_9EUKA</name>
<proteinExistence type="predicted"/>
<accession>A0A1J4JY39</accession>
<dbReference type="GeneID" id="94841066"/>
<keyword evidence="3" id="KW-1185">Reference proteome</keyword>
<dbReference type="Proteomes" id="UP000179807">
    <property type="component" value="Unassembled WGS sequence"/>
</dbReference>
<feature type="coiled-coil region" evidence="1">
    <location>
        <begin position="44"/>
        <end position="142"/>
    </location>
</feature>
<organism evidence="2 3">
    <name type="scientific">Tritrichomonas foetus</name>
    <dbReference type="NCBI Taxonomy" id="1144522"/>
    <lineage>
        <taxon>Eukaryota</taxon>
        <taxon>Metamonada</taxon>
        <taxon>Parabasalia</taxon>
        <taxon>Tritrichomonadida</taxon>
        <taxon>Tritrichomonadidae</taxon>
        <taxon>Tritrichomonas</taxon>
    </lineage>
</organism>
<evidence type="ECO:0000256" key="1">
    <source>
        <dbReference type="SAM" id="Coils"/>
    </source>
</evidence>
<dbReference type="EMBL" id="MLAK01000813">
    <property type="protein sequence ID" value="OHT03907.1"/>
    <property type="molecule type" value="Genomic_DNA"/>
</dbReference>
<dbReference type="RefSeq" id="XP_068357043.1">
    <property type="nucleotide sequence ID" value="XM_068506362.1"/>
</dbReference>
<dbReference type="AlphaFoldDB" id="A0A1J4JY39"/>
<dbReference type="VEuPathDB" id="TrichDB:TRFO_28753"/>
<sequence>MKIFIDKIATQWASQQNKVSKEWEEKEASIMEGFTRIGTVICEYKNAVAEKQTLEKQLKSVELEHDHLKKVPSDSARQERLVRINSLRLEIQKLEEDLTKADAELRAANEGKNRYKRLLLQANKTVHEMEEAEAKRKQNQKRRVRQ</sequence>
<reference evidence="2" key="1">
    <citation type="submission" date="2016-10" db="EMBL/GenBank/DDBJ databases">
        <authorList>
            <person name="Benchimol M."/>
            <person name="Almeida L.G."/>
            <person name="Vasconcelos A.T."/>
            <person name="Perreira-Neves A."/>
            <person name="Rosa I.A."/>
            <person name="Tasca T."/>
            <person name="Bogo M.R."/>
            <person name="de Souza W."/>
        </authorList>
    </citation>
    <scope>NUCLEOTIDE SEQUENCE [LARGE SCALE GENOMIC DNA]</scope>
    <source>
        <strain evidence="2">K</strain>
    </source>
</reference>
<protein>
    <submittedName>
        <fullName evidence="2">Coiled-coiled tumor supressor protein</fullName>
    </submittedName>
</protein>
<evidence type="ECO:0000313" key="2">
    <source>
        <dbReference type="EMBL" id="OHT03907.1"/>
    </source>
</evidence>
<keyword evidence="1" id="KW-0175">Coiled coil</keyword>
<comment type="caution">
    <text evidence="2">The sequence shown here is derived from an EMBL/GenBank/DDBJ whole genome shotgun (WGS) entry which is preliminary data.</text>
</comment>